<dbReference type="OrthoDB" id="410104at2759"/>
<dbReference type="AlphaFoldDB" id="A0A0C2H0B2"/>
<keyword evidence="3" id="KW-1185">Reference proteome</keyword>
<proteinExistence type="predicted"/>
<evidence type="ECO:0000313" key="3">
    <source>
        <dbReference type="Proteomes" id="UP000054047"/>
    </source>
</evidence>
<gene>
    <name evidence="2" type="ORF">ANCDUO_02461</name>
</gene>
<evidence type="ECO:0008006" key="4">
    <source>
        <dbReference type="Google" id="ProtNLM"/>
    </source>
</evidence>
<feature type="compositionally biased region" description="Basic and acidic residues" evidence="1">
    <location>
        <begin position="1"/>
        <end position="13"/>
    </location>
</feature>
<name>A0A0C2H0B2_9BILA</name>
<accession>A0A0C2H0B2</accession>
<dbReference type="Proteomes" id="UP000054047">
    <property type="component" value="Unassembled WGS sequence"/>
</dbReference>
<protein>
    <recommendedName>
        <fullName evidence="4">Reverse transcriptase domain-containing protein</fullName>
    </recommendedName>
</protein>
<evidence type="ECO:0000256" key="1">
    <source>
        <dbReference type="SAM" id="MobiDB-lite"/>
    </source>
</evidence>
<reference evidence="2 3" key="1">
    <citation type="submission" date="2013-12" db="EMBL/GenBank/DDBJ databases">
        <title>Draft genome of the parsitic nematode Ancylostoma duodenale.</title>
        <authorList>
            <person name="Mitreva M."/>
        </authorList>
    </citation>
    <scope>NUCLEOTIDE SEQUENCE [LARGE SCALE GENOMIC DNA]</scope>
    <source>
        <strain evidence="2 3">Zhejiang</strain>
    </source>
</reference>
<evidence type="ECO:0000313" key="2">
    <source>
        <dbReference type="EMBL" id="KIH67210.1"/>
    </source>
</evidence>
<dbReference type="EMBL" id="KN726793">
    <property type="protein sequence ID" value="KIH67210.1"/>
    <property type="molecule type" value="Genomic_DNA"/>
</dbReference>
<sequence>MESHRSKDDDAGHSLKKGAAPGSDGVIADLQRVRGHAKHKLLADHFNFYFGTGTIPNQRKCSKAILIFKKGDKEDIGNYRPIVLLSIPYKLFTKIIMNCLEALQRTMTIIQLFDRRLRIPIEKGVPQGDTICPKLFTSALQYAILH</sequence>
<organism evidence="2 3">
    <name type="scientific">Ancylostoma duodenale</name>
    <dbReference type="NCBI Taxonomy" id="51022"/>
    <lineage>
        <taxon>Eukaryota</taxon>
        <taxon>Metazoa</taxon>
        <taxon>Ecdysozoa</taxon>
        <taxon>Nematoda</taxon>
        <taxon>Chromadorea</taxon>
        <taxon>Rhabditida</taxon>
        <taxon>Rhabditina</taxon>
        <taxon>Rhabditomorpha</taxon>
        <taxon>Strongyloidea</taxon>
        <taxon>Ancylostomatidae</taxon>
        <taxon>Ancylostomatinae</taxon>
        <taxon>Ancylostoma</taxon>
    </lineage>
</organism>
<dbReference type="PANTHER" id="PTHR19446">
    <property type="entry name" value="REVERSE TRANSCRIPTASES"/>
    <property type="match status" value="1"/>
</dbReference>
<feature type="region of interest" description="Disordered" evidence="1">
    <location>
        <begin position="1"/>
        <end position="23"/>
    </location>
</feature>